<evidence type="ECO:0000256" key="1">
    <source>
        <dbReference type="SAM" id="MobiDB-lite"/>
    </source>
</evidence>
<proteinExistence type="predicted"/>
<dbReference type="EMBL" id="WSZM01000237">
    <property type="protein sequence ID" value="KAF4037529.1"/>
    <property type="molecule type" value="Genomic_DNA"/>
</dbReference>
<reference evidence="2" key="1">
    <citation type="submission" date="2020-04" db="EMBL/GenBank/DDBJ databases">
        <title>Hybrid Assembly of Korean Phytophthora infestans isolates.</title>
        <authorList>
            <person name="Prokchorchik M."/>
            <person name="Lee Y."/>
            <person name="Seo J."/>
            <person name="Cho J.-H."/>
            <person name="Park Y.-E."/>
            <person name="Jang D.-C."/>
            <person name="Im J.-S."/>
            <person name="Choi J.-G."/>
            <person name="Park H.-J."/>
            <person name="Lee G.-B."/>
            <person name="Lee Y.-G."/>
            <person name="Hong S.-Y."/>
            <person name="Cho K."/>
            <person name="Sohn K.H."/>
        </authorList>
    </citation>
    <scope>NUCLEOTIDE SEQUENCE</scope>
    <source>
        <strain evidence="2">KR_1_A1</strain>
    </source>
</reference>
<protein>
    <submittedName>
        <fullName evidence="2">Uncharacterized protein</fullName>
    </submittedName>
</protein>
<name>A0A833T651_PHYIN</name>
<feature type="compositionally biased region" description="Basic and acidic residues" evidence="1">
    <location>
        <begin position="12"/>
        <end position="29"/>
    </location>
</feature>
<dbReference type="Proteomes" id="UP000602510">
    <property type="component" value="Unassembled WGS sequence"/>
</dbReference>
<comment type="caution">
    <text evidence="2">The sequence shown here is derived from an EMBL/GenBank/DDBJ whole genome shotgun (WGS) entry which is preliminary data.</text>
</comment>
<sequence length="75" mass="8386">MKMFESETEDLSDNKHIPENHERRDDTVRSAEASGTVATRAPALNPKTKVQERQVDIISVPKPVRRGKGGTQLKC</sequence>
<organism evidence="2 3">
    <name type="scientific">Phytophthora infestans</name>
    <name type="common">Potato late blight agent</name>
    <name type="synonym">Botrytis infestans</name>
    <dbReference type="NCBI Taxonomy" id="4787"/>
    <lineage>
        <taxon>Eukaryota</taxon>
        <taxon>Sar</taxon>
        <taxon>Stramenopiles</taxon>
        <taxon>Oomycota</taxon>
        <taxon>Peronosporomycetes</taxon>
        <taxon>Peronosporales</taxon>
        <taxon>Peronosporaceae</taxon>
        <taxon>Phytophthora</taxon>
    </lineage>
</organism>
<keyword evidence="3" id="KW-1185">Reference proteome</keyword>
<feature type="region of interest" description="Disordered" evidence="1">
    <location>
        <begin position="1"/>
        <end position="52"/>
    </location>
</feature>
<accession>A0A833T651</accession>
<evidence type="ECO:0000313" key="3">
    <source>
        <dbReference type="Proteomes" id="UP000602510"/>
    </source>
</evidence>
<dbReference type="AlphaFoldDB" id="A0A833T651"/>
<evidence type="ECO:0000313" key="2">
    <source>
        <dbReference type="EMBL" id="KAF4037529.1"/>
    </source>
</evidence>
<feature type="compositionally biased region" description="Acidic residues" evidence="1">
    <location>
        <begin position="1"/>
        <end position="11"/>
    </location>
</feature>
<gene>
    <name evidence="2" type="ORF">GN244_ATG10263</name>
</gene>